<evidence type="ECO:0000256" key="11">
    <source>
        <dbReference type="ARBA" id="ARBA00023204"/>
    </source>
</evidence>
<keyword evidence="7 16" id="KW-0863">Zinc-finger</keyword>
<organism evidence="19 20">
    <name type="scientific">Micrococcus cohnii</name>
    <dbReference type="NCBI Taxonomy" id="993416"/>
    <lineage>
        <taxon>Bacteria</taxon>
        <taxon>Bacillati</taxon>
        <taxon>Actinomycetota</taxon>
        <taxon>Actinomycetes</taxon>
        <taxon>Micrococcales</taxon>
        <taxon>Micrococcaceae</taxon>
        <taxon>Micrococcus</taxon>
    </lineage>
</organism>
<name>A0A7W7GMU8_9MICC</name>
<feature type="domain" description="FPG-type" evidence="17">
    <location>
        <begin position="254"/>
        <end position="293"/>
    </location>
</feature>
<dbReference type="SMART" id="SM00898">
    <property type="entry name" value="Fapy_DNA_glyco"/>
    <property type="match status" value="1"/>
</dbReference>
<keyword evidence="13" id="KW-0511">Multifunctional enzyme</keyword>
<dbReference type="InterPro" id="IPR000214">
    <property type="entry name" value="Znf_DNA_glyclase/AP_lyase"/>
</dbReference>
<dbReference type="NCBIfam" id="NF002211">
    <property type="entry name" value="PRK01103.1"/>
    <property type="match status" value="1"/>
</dbReference>
<dbReference type="Pfam" id="PF06831">
    <property type="entry name" value="H2TH"/>
    <property type="match status" value="1"/>
</dbReference>
<comment type="cofactor">
    <cofactor evidence="2">
        <name>Zn(2+)</name>
        <dbReference type="ChEBI" id="CHEBI:29105"/>
    </cofactor>
</comment>
<keyword evidence="9" id="KW-0862">Zinc</keyword>
<dbReference type="Gene3D" id="1.10.8.50">
    <property type="match status" value="1"/>
</dbReference>
<dbReference type="GO" id="GO:0003690">
    <property type="term" value="F:double-stranded DNA binding"/>
    <property type="evidence" value="ECO:0007669"/>
    <property type="project" value="UniProtKB-ARBA"/>
</dbReference>
<dbReference type="SMART" id="SM01232">
    <property type="entry name" value="H2TH"/>
    <property type="match status" value="1"/>
</dbReference>
<keyword evidence="8 19" id="KW-0378">Hydrolase</keyword>
<keyword evidence="5" id="KW-0479">Metal-binding</keyword>
<dbReference type="PANTHER" id="PTHR22993:SF9">
    <property type="entry name" value="FORMAMIDOPYRIMIDINE-DNA GLYCOSYLASE"/>
    <property type="match status" value="1"/>
</dbReference>
<comment type="catalytic activity">
    <reaction evidence="15">
        <text>2'-deoxyribonucleotide-(2'-deoxyribose 5'-phosphate)-2'-deoxyribonucleotide-DNA = a 3'-end 2'-deoxyribonucleotide-(2,3-dehydro-2,3-deoxyribose 5'-phosphate)-DNA + a 5'-end 5'-phospho-2'-deoxyribonucleoside-DNA + H(+)</text>
        <dbReference type="Rhea" id="RHEA:66592"/>
        <dbReference type="Rhea" id="RHEA-COMP:13180"/>
        <dbReference type="Rhea" id="RHEA-COMP:16897"/>
        <dbReference type="Rhea" id="RHEA-COMP:17067"/>
        <dbReference type="ChEBI" id="CHEBI:15378"/>
        <dbReference type="ChEBI" id="CHEBI:136412"/>
        <dbReference type="ChEBI" id="CHEBI:157695"/>
        <dbReference type="ChEBI" id="CHEBI:167181"/>
        <dbReference type="EC" id="4.2.99.18"/>
    </reaction>
</comment>
<dbReference type="EC" id="4.2.99.18" evidence="19"/>
<feature type="domain" description="Formamidopyrimidine-DNA glycosylase catalytic" evidence="18">
    <location>
        <begin position="2"/>
        <end position="123"/>
    </location>
</feature>
<comment type="subunit">
    <text evidence="4">Monomer.</text>
</comment>
<keyword evidence="14 19" id="KW-0326">Glycosidase</keyword>
<dbReference type="SUPFAM" id="SSF81624">
    <property type="entry name" value="N-terminal domain of MutM-like DNA repair proteins"/>
    <property type="match status" value="1"/>
</dbReference>
<keyword evidence="10" id="KW-0238">DNA-binding</keyword>
<dbReference type="GO" id="GO:0006284">
    <property type="term" value="P:base-excision repair"/>
    <property type="evidence" value="ECO:0007669"/>
    <property type="project" value="InterPro"/>
</dbReference>
<dbReference type="InterPro" id="IPR010979">
    <property type="entry name" value="Ribosomal_uS13-like_H2TH"/>
</dbReference>
<proteinExistence type="inferred from homology"/>
<gene>
    <name evidence="19" type="ORF">HDA30_000528</name>
</gene>
<evidence type="ECO:0000259" key="17">
    <source>
        <dbReference type="PROSITE" id="PS51066"/>
    </source>
</evidence>
<evidence type="ECO:0000256" key="2">
    <source>
        <dbReference type="ARBA" id="ARBA00001947"/>
    </source>
</evidence>
<keyword evidence="6" id="KW-0227">DNA damage</keyword>
<dbReference type="PROSITE" id="PS51066">
    <property type="entry name" value="ZF_FPG_2"/>
    <property type="match status" value="1"/>
</dbReference>
<evidence type="ECO:0000256" key="5">
    <source>
        <dbReference type="ARBA" id="ARBA00022723"/>
    </source>
</evidence>
<protein>
    <submittedName>
        <fullName evidence="19">Formamidopyrimidine-DNA glycosylase</fullName>
        <ecNumber evidence="19">3.2.2.23</ecNumber>
        <ecNumber evidence="19">4.2.99.18</ecNumber>
    </submittedName>
</protein>
<dbReference type="EC" id="3.2.2.23" evidence="19"/>
<dbReference type="CDD" id="cd08966">
    <property type="entry name" value="EcFpg-like_N"/>
    <property type="match status" value="1"/>
</dbReference>
<dbReference type="InterPro" id="IPR035937">
    <property type="entry name" value="FPG_N"/>
</dbReference>
<comment type="similarity">
    <text evidence="3">Belongs to the FPG family.</text>
</comment>
<dbReference type="InterPro" id="IPR020629">
    <property type="entry name" value="FPG_Glyclase"/>
</dbReference>
<evidence type="ECO:0000256" key="15">
    <source>
        <dbReference type="ARBA" id="ARBA00044632"/>
    </source>
</evidence>
<evidence type="ECO:0000313" key="20">
    <source>
        <dbReference type="Proteomes" id="UP000540191"/>
    </source>
</evidence>
<dbReference type="Gene3D" id="3.20.190.10">
    <property type="entry name" value="MutM-like, N-terminal"/>
    <property type="match status" value="1"/>
</dbReference>
<evidence type="ECO:0000256" key="3">
    <source>
        <dbReference type="ARBA" id="ARBA00009409"/>
    </source>
</evidence>
<reference evidence="19 20" key="1">
    <citation type="submission" date="2020-08" db="EMBL/GenBank/DDBJ databases">
        <title>Sequencing the genomes of 1000 actinobacteria strains.</title>
        <authorList>
            <person name="Klenk H.-P."/>
        </authorList>
    </citation>
    <scope>NUCLEOTIDE SEQUENCE [LARGE SCALE GENOMIC DNA]</scope>
    <source>
        <strain evidence="19 20">DSM 23974</strain>
    </source>
</reference>
<evidence type="ECO:0000259" key="18">
    <source>
        <dbReference type="PROSITE" id="PS51068"/>
    </source>
</evidence>
<evidence type="ECO:0000256" key="13">
    <source>
        <dbReference type="ARBA" id="ARBA00023268"/>
    </source>
</evidence>
<evidence type="ECO:0000256" key="1">
    <source>
        <dbReference type="ARBA" id="ARBA00001668"/>
    </source>
</evidence>
<evidence type="ECO:0000256" key="6">
    <source>
        <dbReference type="ARBA" id="ARBA00022763"/>
    </source>
</evidence>
<evidence type="ECO:0000256" key="14">
    <source>
        <dbReference type="ARBA" id="ARBA00023295"/>
    </source>
</evidence>
<comment type="catalytic activity">
    <reaction evidence="1">
        <text>Hydrolysis of DNA containing ring-opened 7-methylguanine residues, releasing 2,6-diamino-4-hydroxy-5-(N-methyl)formamidopyrimidine.</text>
        <dbReference type="EC" id="3.2.2.23"/>
    </reaction>
</comment>
<keyword evidence="11" id="KW-0234">DNA repair</keyword>
<evidence type="ECO:0000256" key="4">
    <source>
        <dbReference type="ARBA" id="ARBA00011245"/>
    </source>
</evidence>
<evidence type="ECO:0000256" key="16">
    <source>
        <dbReference type="PROSITE-ProRule" id="PRU00391"/>
    </source>
</evidence>
<dbReference type="SUPFAM" id="SSF46946">
    <property type="entry name" value="S13-like H2TH domain"/>
    <property type="match status" value="1"/>
</dbReference>
<dbReference type="GO" id="GO:0034039">
    <property type="term" value="F:8-oxo-7,8-dihydroguanine DNA N-glycosylase activity"/>
    <property type="evidence" value="ECO:0007669"/>
    <property type="project" value="TreeGrafter"/>
</dbReference>
<dbReference type="InterPro" id="IPR015886">
    <property type="entry name" value="H2TH_FPG"/>
</dbReference>
<dbReference type="AlphaFoldDB" id="A0A7W7GMU8"/>
<dbReference type="PROSITE" id="PS51068">
    <property type="entry name" value="FPG_CAT"/>
    <property type="match status" value="1"/>
</dbReference>
<dbReference type="GO" id="GO:0006979">
    <property type="term" value="P:response to oxidative stress"/>
    <property type="evidence" value="ECO:0007669"/>
    <property type="project" value="UniProtKB-ARBA"/>
</dbReference>
<dbReference type="GO" id="GO:0140078">
    <property type="term" value="F:class I DNA-(apurinic or apyrimidinic site) endonuclease activity"/>
    <property type="evidence" value="ECO:0007669"/>
    <property type="project" value="UniProtKB-EC"/>
</dbReference>
<evidence type="ECO:0000313" key="19">
    <source>
        <dbReference type="EMBL" id="MBB4735020.1"/>
    </source>
</evidence>
<dbReference type="Pfam" id="PF01149">
    <property type="entry name" value="Fapy_DNA_glyco"/>
    <property type="match status" value="1"/>
</dbReference>
<dbReference type="EMBL" id="JACHNA010000001">
    <property type="protein sequence ID" value="MBB4735020.1"/>
    <property type="molecule type" value="Genomic_DNA"/>
</dbReference>
<evidence type="ECO:0000256" key="12">
    <source>
        <dbReference type="ARBA" id="ARBA00023239"/>
    </source>
</evidence>
<dbReference type="PANTHER" id="PTHR22993">
    <property type="entry name" value="FORMAMIDOPYRIMIDINE-DNA GLYCOSYLASE"/>
    <property type="match status" value="1"/>
</dbReference>
<accession>A0A7W7GMU8</accession>
<dbReference type="NCBIfam" id="TIGR00577">
    <property type="entry name" value="fpg"/>
    <property type="match status" value="1"/>
</dbReference>
<evidence type="ECO:0000256" key="7">
    <source>
        <dbReference type="ARBA" id="ARBA00022771"/>
    </source>
</evidence>
<dbReference type="FunFam" id="1.10.8.50:FF:000003">
    <property type="entry name" value="Formamidopyrimidine-DNA glycosylase"/>
    <property type="match status" value="1"/>
</dbReference>
<evidence type="ECO:0000256" key="8">
    <source>
        <dbReference type="ARBA" id="ARBA00022801"/>
    </source>
</evidence>
<dbReference type="SUPFAM" id="SSF57716">
    <property type="entry name" value="Glucocorticoid receptor-like (DNA-binding domain)"/>
    <property type="match status" value="1"/>
</dbReference>
<evidence type="ECO:0000256" key="10">
    <source>
        <dbReference type="ARBA" id="ARBA00023125"/>
    </source>
</evidence>
<dbReference type="Proteomes" id="UP000540191">
    <property type="component" value="Unassembled WGS sequence"/>
</dbReference>
<keyword evidence="12 19" id="KW-0456">Lyase</keyword>
<dbReference type="GO" id="GO:0003684">
    <property type="term" value="F:damaged DNA binding"/>
    <property type="evidence" value="ECO:0007669"/>
    <property type="project" value="InterPro"/>
</dbReference>
<sequence>MPELPEAEVVRRGMEPYVAGAVAGRLHVCDVRALRRCSDGPAALAELLDGAVLARPQRRGKFLWVPLQSPRGRAVVVHLGMSGQIRVDDPGREHQRHLRLRLPVRGADGVLRELRFVDQRLFGGWWDDELTPCPVTGEPIPATAAHIALDPLHPGFDSRAVAAGWRSRRTAVKRALLDQSVVSGIGNIYADEALWAARVHPEQSLQRLSVARGTAVLDAAADVMRRALAVGGTSFDALYVNVEGRSGYFARSLNAYGRTGEPCPRCLRSGRDGRILRVAFMNRASHLCPVCQRRR</sequence>
<dbReference type="RefSeq" id="WP_184241038.1">
    <property type="nucleotide sequence ID" value="NZ_JACHNA010000001.1"/>
</dbReference>
<dbReference type="InterPro" id="IPR012319">
    <property type="entry name" value="FPG_cat"/>
</dbReference>
<dbReference type="GO" id="GO:0008270">
    <property type="term" value="F:zinc ion binding"/>
    <property type="evidence" value="ECO:0007669"/>
    <property type="project" value="UniProtKB-KW"/>
</dbReference>
<evidence type="ECO:0000256" key="9">
    <source>
        <dbReference type="ARBA" id="ARBA00022833"/>
    </source>
</evidence>
<comment type="caution">
    <text evidence="19">The sequence shown here is derived from an EMBL/GenBank/DDBJ whole genome shotgun (WGS) entry which is preliminary data.</text>
</comment>
<keyword evidence="20" id="KW-1185">Reference proteome</keyword>